<dbReference type="AlphaFoldDB" id="A0A1V1HYI6"/>
<evidence type="ECO:0000313" key="2">
    <source>
        <dbReference type="Proteomes" id="UP000245622"/>
    </source>
</evidence>
<protein>
    <submittedName>
        <fullName evidence="1">Uncharacterized protein</fullName>
    </submittedName>
</protein>
<organism evidence="1 2">
    <name type="scientific">Romboutsia ilealis</name>
    <dbReference type="NCBI Taxonomy" id="1115758"/>
    <lineage>
        <taxon>Bacteria</taxon>
        <taxon>Bacillati</taxon>
        <taxon>Bacillota</taxon>
        <taxon>Clostridia</taxon>
        <taxon>Peptostreptococcales</taxon>
        <taxon>Peptostreptococcaceae</taxon>
        <taxon>Romboutsia</taxon>
    </lineage>
</organism>
<dbReference type="RefSeq" id="WP_180702782.1">
    <property type="nucleotide sequence ID" value="NZ_CAJUCR010000006.1"/>
</dbReference>
<dbReference type="Proteomes" id="UP000245622">
    <property type="component" value="Chromosome 1"/>
</dbReference>
<proteinExistence type="predicted"/>
<name>A0A1V1HYI6_9FIRM</name>
<dbReference type="KEGG" id="ril:CRIB_275"/>
<gene>
    <name evidence="1" type="ORF">CRIB_275</name>
</gene>
<accession>A0A1V1HYI6</accession>
<sequence length="507" mass="59332">MKNITFGNLIEKLLYISNQKKSSLAKFIGYDVSYINKWILSTYLPSSKRINEICKNISDFILDSLDESSLINLIDYFEIPADSNEEFIGEYIETMLKEVYIDTVNLNNKSIQNLPKSTHSEEYYNSFSMVKPNIIYNTFFNELNNMADKEDSLEILISLSLMYLNHKDKITLSDLKEILHRISKKTNVKARFLIGFGGDDNEDDVINTLLGINLIASYPCLNFKIYNCKVKSNTVAFAIKDKFLSTNIFFEEGECLFSTNSKDRRLVEEFYSNLKYTLKNKGNLLFYRKEASSMIEDQTYIQYIMNNDLRCLLGSINEFFMPPDLFMEIAERLFGHNQKIINELKKINLFLHNVTYKSKLKVLIHESELRKYMSSGKLHFFNTPVTLTFKERERHIEYIEKILTESNDVEIRLVDGDLVDDFKNKENPSLYLSRNLKFTKVYPESGKNYYFIISDNEFKGMCTDLFDKLWNARTDIVISNKDEILDRIARSISYTRLISESFGENIE</sequence>
<reference evidence="1 2" key="1">
    <citation type="submission" date="2014-04" db="EMBL/GenBank/DDBJ databases">
        <authorList>
            <person name="Hornung B.V."/>
        </authorList>
    </citation>
    <scope>NUCLEOTIDE SEQUENCE [LARGE SCALE GENOMIC DNA]</scope>
    <source>
        <strain evidence="1 2">CRIB</strain>
    </source>
</reference>
<keyword evidence="2" id="KW-1185">Reference proteome</keyword>
<evidence type="ECO:0000313" key="1">
    <source>
        <dbReference type="EMBL" id="CED93032.1"/>
    </source>
</evidence>
<dbReference type="EMBL" id="LN555523">
    <property type="protein sequence ID" value="CED93032.1"/>
    <property type="molecule type" value="Genomic_DNA"/>
</dbReference>
<dbReference type="GeneID" id="82204451"/>